<dbReference type="Gene3D" id="3.40.640.10">
    <property type="entry name" value="Type I PLP-dependent aspartate aminotransferase-like (Major domain)"/>
    <property type="match status" value="1"/>
</dbReference>
<proteinExistence type="inferred from homology"/>
<dbReference type="SUPFAM" id="SSF53383">
    <property type="entry name" value="PLP-dependent transferases"/>
    <property type="match status" value="1"/>
</dbReference>
<dbReference type="CDD" id="cd00616">
    <property type="entry name" value="AHBA_syn"/>
    <property type="match status" value="1"/>
</dbReference>
<dbReference type="RefSeq" id="WP_059176502.1">
    <property type="nucleotide sequence ID" value="NZ_BCNO01000001.1"/>
</dbReference>
<keyword evidence="1 4" id="KW-0663">Pyridoxal phosphate</keyword>
<dbReference type="InterPro" id="IPR015422">
    <property type="entry name" value="PyrdxlP-dep_Trfase_small"/>
</dbReference>
<dbReference type="PANTHER" id="PTHR30244">
    <property type="entry name" value="TRANSAMINASE"/>
    <property type="match status" value="1"/>
</dbReference>
<dbReference type="OrthoDB" id="9810913at2"/>
<evidence type="ECO:0000313" key="6">
    <source>
        <dbReference type="EMBL" id="GAQ95105.1"/>
    </source>
</evidence>
<dbReference type="STRING" id="86166.TAGGR_11308"/>
<dbReference type="GO" id="GO:0008483">
    <property type="term" value="F:transaminase activity"/>
    <property type="evidence" value="ECO:0007669"/>
    <property type="project" value="TreeGrafter"/>
</dbReference>
<dbReference type="FunFam" id="3.40.640.10:FF:000089">
    <property type="entry name" value="Aminotransferase, DegT/DnrJ/EryC1/StrS family"/>
    <property type="match status" value="1"/>
</dbReference>
<protein>
    <submittedName>
        <fullName evidence="6">dTDP-4-amino-4,6-dideoxygalactose transaminase</fullName>
    </submittedName>
</protein>
<dbReference type="InterPro" id="IPR000653">
    <property type="entry name" value="DegT/StrS_aminotransferase"/>
</dbReference>
<dbReference type="PANTHER" id="PTHR30244:SF36">
    <property type="entry name" value="3-OXO-GLUCOSE-6-PHOSPHATE:GLUTAMATE AMINOTRANSFERASE"/>
    <property type="match status" value="1"/>
</dbReference>
<dbReference type="AlphaFoldDB" id="A0A0U9HW21"/>
<sequence>MKPFIDLRIQYENIRDEILECINEILESSNYILGKNVKAFEEEVKSYLGVVDAVGVASGTDALHLALRALDIGRGDEVITTPFTFFATVEAILYVGAKPVFVDIEEETYNIDPEKIEEKITPRTKAIIPVHIFGAPSDMIKINEIAHKYGLKVVEDAAQAFGARIGSKKVGSFGDIGCFSFYPSKNLGCFGDGGMVVTNDLKIAEKIRILRNHGSAGRYVHETVGLNSRLDEIQAGILRVKMKYIDEYNEKRRKKAALYNRFLSDGVKTPVEKDNTYHVYHLYSIRSIFRDKIKETLSNHGIPSVVYYPIPMHLQKAVRFLGYKEGDFPVAESVAKEILSLPIYPELPDEEVYEISQIILRCLKDS</sequence>
<evidence type="ECO:0000256" key="3">
    <source>
        <dbReference type="PIRSR" id="PIRSR000390-1"/>
    </source>
</evidence>
<feature type="active site" description="Proton acceptor" evidence="3">
    <location>
        <position position="185"/>
    </location>
</feature>
<comment type="similarity">
    <text evidence="2 5">Belongs to the DegT/DnrJ/EryC1 family.</text>
</comment>
<comment type="caution">
    <text evidence="6">The sequence shown here is derived from an EMBL/GenBank/DDBJ whole genome shotgun (WGS) entry which is preliminary data.</text>
</comment>
<evidence type="ECO:0000256" key="2">
    <source>
        <dbReference type="ARBA" id="ARBA00037999"/>
    </source>
</evidence>
<dbReference type="GO" id="GO:0030170">
    <property type="term" value="F:pyridoxal phosphate binding"/>
    <property type="evidence" value="ECO:0007669"/>
    <property type="project" value="UniProtKB-ARBA"/>
</dbReference>
<evidence type="ECO:0000256" key="4">
    <source>
        <dbReference type="PIRSR" id="PIRSR000390-2"/>
    </source>
</evidence>
<dbReference type="InterPro" id="IPR015421">
    <property type="entry name" value="PyrdxlP-dep_Trfase_major"/>
</dbReference>
<gene>
    <name evidence="6" type="ORF">TAGGR_11308</name>
</gene>
<organism evidence="6 7">
    <name type="scientific">Thermodesulfovibrio aggregans</name>
    <dbReference type="NCBI Taxonomy" id="86166"/>
    <lineage>
        <taxon>Bacteria</taxon>
        <taxon>Pseudomonadati</taxon>
        <taxon>Nitrospirota</taxon>
        <taxon>Thermodesulfovibrionia</taxon>
        <taxon>Thermodesulfovibrionales</taxon>
        <taxon>Thermodesulfovibrionaceae</taxon>
        <taxon>Thermodesulfovibrio</taxon>
    </lineage>
</organism>
<dbReference type="EMBL" id="BCNO01000001">
    <property type="protein sequence ID" value="GAQ95105.1"/>
    <property type="molecule type" value="Genomic_DNA"/>
</dbReference>
<name>A0A0U9HW21_9BACT</name>
<dbReference type="Pfam" id="PF01041">
    <property type="entry name" value="DegT_DnrJ_EryC1"/>
    <property type="match status" value="1"/>
</dbReference>
<dbReference type="InterPro" id="IPR015424">
    <property type="entry name" value="PyrdxlP-dep_Trfase"/>
</dbReference>
<dbReference type="Proteomes" id="UP000054976">
    <property type="component" value="Unassembled WGS sequence"/>
</dbReference>
<evidence type="ECO:0000313" key="7">
    <source>
        <dbReference type="Proteomes" id="UP000054976"/>
    </source>
</evidence>
<reference evidence="7" key="1">
    <citation type="submission" date="2016-01" db="EMBL/GenBank/DDBJ databases">
        <title>Draft genome sequence of Thermodesulfovibrio aggregans strain TGE-P1.</title>
        <authorList>
            <person name="Sekiguchi Y."/>
            <person name="Ohashi A."/>
            <person name="Matsuura N."/>
            <person name="Tourlousse M.D."/>
        </authorList>
    </citation>
    <scope>NUCLEOTIDE SEQUENCE [LARGE SCALE GENOMIC DNA]</scope>
    <source>
        <strain evidence="7">TGE-P1</strain>
    </source>
</reference>
<dbReference type="GO" id="GO:0000271">
    <property type="term" value="P:polysaccharide biosynthetic process"/>
    <property type="evidence" value="ECO:0007669"/>
    <property type="project" value="TreeGrafter"/>
</dbReference>
<keyword evidence="7" id="KW-1185">Reference proteome</keyword>
<feature type="modified residue" description="N6-(pyridoxal phosphate)lysine" evidence="4">
    <location>
        <position position="185"/>
    </location>
</feature>
<dbReference type="PIRSF" id="PIRSF000390">
    <property type="entry name" value="PLP_StrS"/>
    <property type="match status" value="1"/>
</dbReference>
<accession>A0A0U9HW21</accession>
<dbReference type="Gene3D" id="3.90.1150.10">
    <property type="entry name" value="Aspartate Aminotransferase, domain 1"/>
    <property type="match status" value="1"/>
</dbReference>
<evidence type="ECO:0000256" key="5">
    <source>
        <dbReference type="RuleBase" id="RU004508"/>
    </source>
</evidence>
<evidence type="ECO:0000256" key="1">
    <source>
        <dbReference type="ARBA" id="ARBA00022898"/>
    </source>
</evidence>